<dbReference type="SUPFAM" id="SSF46934">
    <property type="entry name" value="UBA-like"/>
    <property type="match status" value="1"/>
</dbReference>
<keyword evidence="4 5" id="KW-0648">Protein biosynthesis</keyword>
<dbReference type="AlphaFoldDB" id="A0A1Y1RVC5"/>
<comment type="function">
    <text evidence="5 6">Associates with the EF-Tu.GDP complex and induces the exchange of GDP to GTP. It remains bound to the aminoacyl-tRNA.EF-Tu.GTP complex up to the GTP hydrolysis stage on the ribosome.</text>
</comment>
<dbReference type="Proteomes" id="UP000192343">
    <property type="component" value="Unassembled WGS sequence"/>
</dbReference>
<dbReference type="InterPro" id="IPR009060">
    <property type="entry name" value="UBA-like_sf"/>
</dbReference>
<dbReference type="InterPro" id="IPR036402">
    <property type="entry name" value="EF-Ts_dimer_sf"/>
</dbReference>
<evidence type="ECO:0000313" key="10">
    <source>
        <dbReference type="Proteomes" id="UP000192343"/>
    </source>
</evidence>
<feature type="region of interest" description="Involved in Mg(2+) ion dislocation from EF-Tu" evidence="5">
    <location>
        <begin position="79"/>
        <end position="82"/>
    </location>
</feature>
<dbReference type="OrthoDB" id="9808348at2"/>
<protein>
    <recommendedName>
        <fullName evidence="2 5">Elongation factor Ts</fullName>
        <shortName evidence="5">EF-Ts</shortName>
    </recommendedName>
</protein>
<dbReference type="Gene3D" id="1.10.286.20">
    <property type="match status" value="1"/>
</dbReference>
<sequence length="279" mass="30578">MAISAADVKTLRDKTGAGMMECKKALVESDGDFAKAEKILKELGLAAAAKRSGRATNEGRVFTLVSDSRAAILELGCETDFVARNKEFIESGENIIRKISEDGLNEKTPELDALVTEVVSKIKENITIARFKTLSVADDELAVDYIHGEGNIGVLVKFGLEKPELSDNSRVKEFTFDIALHIAAYNPLYLDKDAVDPAYLKEQEDIFTAQAKNLDKPDNVVQGIVKGKLNKHLAEICLLNQGFVKEEKKSVSQVMDEVSKEAGGKITIKEYVYYAVGAE</sequence>
<evidence type="ECO:0000256" key="2">
    <source>
        <dbReference type="ARBA" id="ARBA00016956"/>
    </source>
</evidence>
<dbReference type="NCBIfam" id="TIGR00116">
    <property type="entry name" value="tsf"/>
    <property type="match status" value="1"/>
</dbReference>
<dbReference type="GO" id="GO:0003746">
    <property type="term" value="F:translation elongation factor activity"/>
    <property type="evidence" value="ECO:0007669"/>
    <property type="project" value="UniProtKB-UniRule"/>
</dbReference>
<dbReference type="PANTHER" id="PTHR11741:SF0">
    <property type="entry name" value="ELONGATION FACTOR TS, MITOCHONDRIAL"/>
    <property type="match status" value="1"/>
</dbReference>
<dbReference type="CDD" id="cd14275">
    <property type="entry name" value="UBA_EF-Ts"/>
    <property type="match status" value="1"/>
</dbReference>
<evidence type="ECO:0000259" key="8">
    <source>
        <dbReference type="Pfam" id="PF00889"/>
    </source>
</evidence>
<evidence type="ECO:0000256" key="7">
    <source>
        <dbReference type="RuleBase" id="RU000643"/>
    </source>
</evidence>
<dbReference type="Pfam" id="PF00889">
    <property type="entry name" value="EF_TS"/>
    <property type="match status" value="1"/>
</dbReference>
<feature type="domain" description="Translation elongation factor EFTs/EF1B dimerisation" evidence="8">
    <location>
        <begin position="70"/>
        <end position="277"/>
    </location>
</feature>
<evidence type="ECO:0000256" key="1">
    <source>
        <dbReference type="ARBA" id="ARBA00005532"/>
    </source>
</evidence>
<name>A0A1Y1RVC5_9SPIO</name>
<dbReference type="HAMAP" id="MF_00050">
    <property type="entry name" value="EF_Ts"/>
    <property type="match status" value="1"/>
</dbReference>
<dbReference type="EMBL" id="MWQY01000017">
    <property type="protein sequence ID" value="ORC33904.1"/>
    <property type="molecule type" value="Genomic_DNA"/>
</dbReference>
<dbReference type="RefSeq" id="WP_083051939.1">
    <property type="nucleotide sequence ID" value="NZ_MWQY01000017.1"/>
</dbReference>
<comment type="similarity">
    <text evidence="1 5 6">Belongs to the EF-Ts family.</text>
</comment>
<dbReference type="PANTHER" id="PTHR11741">
    <property type="entry name" value="ELONGATION FACTOR TS"/>
    <property type="match status" value="1"/>
</dbReference>
<dbReference type="InterPro" id="IPR018101">
    <property type="entry name" value="Transl_elong_Ts_CS"/>
</dbReference>
<evidence type="ECO:0000256" key="5">
    <source>
        <dbReference type="HAMAP-Rule" id="MF_00050"/>
    </source>
</evidence>
<comment type="subcellular location">
    <subcellularLocation>
        <location evidence="5 7">Cytoplasm</location>
    </subcellularLocation>
</comment>
<keyword evidence="5" id="KW-0963">Cytoplasm</keyword>
<keyword evidence="3 5" id="KW-0251">Elongation factor</keyword>
<dbReference type="InterPro" id="IPR014039">
    <property type="entry name" value="Transl_elong_EFTs/EF1B_dimer"/>
</dbReference>
<evidence type="ECO:0000256" key="3">
    <source>
        <dbReference type="ARBA" id="ARBA00022768"/>
    </source>
</evidence>
<accession>A0A1Y1RVC5</accession>
<organism evidence="9 10">
    <name type="scientific">Marispirochaeta aestuarii</name>
    <dbReference type="NCBI Taxonomy" id="1963862"/>
    <lineage>
        <taxon>Bacteria</taxon>
        <taxon>Pseudomonadati</taxon>
        <taxon>Spirochaetota</taxon>
        <taxon>Spirochaetia</taxon>
        <taxon>Spirochaetales</taxon>
        <taxon>Spirochaetaceae</taxon>
        <taxon>Marispirochaeta</taxon>
    </lineage>
</organism>
<dbReference type="InterPro" id="IPR001816">
    <property type="entry name" value="Transl_elong_EFTs/EF1B"/>
</dbReference>
<dbReference type="SUPFAM" id="SSF54713">
    <property type="entry name" value="Elongation factor Ts (EF-Ts), dimerisation domain"/>
    <property type="match status" value="2"/>
</dbReference>
<dbReference type="STRING" id="1963862.B4O97_14685"/>
<dbReference type="PROSITE" id="PS01126">
    <property type="entry name" value="EF_TS_1"/>
    <property type="match status" value="1"/>
</dbReference>
<dbReference type="PROSITE" id="PS01127">
    <property type="entry name" value="EF_TS_2"/>
    <property type="match status" value="1"/>
</dbReference>
<gene>
    <name evidence="5" type="primary">tsf</name>
    <name evidence="9" type="ORF">B4O97_14685</name>
</gene>
<keyword evidence="10" id="KW-1185">Reference proteome</keyword>
<evidence type="ECO:0000256" key="6">
    <source>
        <dbReference type="RuleBase" id="RU000642"/>
    </source>
</evidence>
<comment type="caution">
    <text evidence="9">The sequence shown here is derived from an EMBL/GenBank/DDBJ whole genome shotgun (WGS) entry which is preliminary data.</text>
</comment>
<dbReference type="GO" id="GO:0005737">
    <property type="term" value="C:cytoplasm"/>
    <property type="evidence" value="ECO:0007669"/>
    <property type="project" value="UniProtKB-SubCell"/>
</dbReference>
<reference evidence="9 10" key="1">
    <citation type="submission" date="2017-03" db="EMBL/GenBank/DDBJ databases">
        <title>Draft Genome sequence of Marispirochaeta sp. strain JC444.</title>
        <authorList>
            <person name="Shivani Y."/>
            <person name="Subhash Y."/>
            <person name="Sasikala C."/>
            <person name="Ramana C."/>
        </authorList>
    </citation>
    <scope>NUCLEOTIDE SEQUENCE [LARGE SCALE GENOMIC DNA]</scope>
    <source>
        <strain evidence="9 10">JC444</strain>
    </source>
</reference>
<evidence type="ECO:0000256" key="4">
    <source>
        <dbReference type="ARBA" id="ARBA00022917"/>
    </source>
</evidence>
<dbReference type="FunFam" id="1.10.8.10:FF:000001">
    <property type="entry name" value="Elongation factor Ts"/>
    <property type="match status" value="1"/>
</dbReference>
<dbReference type="Gene3D" id="3.30.479.20">
    <property type="entry name" value="Elongation factor Ts, dimerisation domain"/>
    <property type="match status" value="2"/>
</dbReference>
<proteinExistence type="inferred from homology"/>
<evidence type="ECO:0000313" key="9">
    <source>
        <dbReference type="EMBL" id="ORC33904.1"/>
    </source>
</evidence>
<dbReference type="Gene3D" id="1.10.8.10">
    <property type="entry name" value="DNA helicase RuvA subunit, C-terminal domain"/>
    <property type="match status" value="1"/>
</dbReference>